<dbReference type="EMBL" id="BRYB01000153">
    <property type="protein sequence ID" value="GMI24146.1"/>
    <property type="molecule type" value="Genomic_DNA"/>
</dbReference>
<dbReference type="InterPro" id="IPR011009">
    <property type="entry name" value="Kinase-like_dom_sf"/>
</dbReference>
<dbReference type="SUPFAM" id="SSF56112">
    <property type="entry name" value="Protein kinase-like (PK-like)"/>
    <property type="match status" value="1"/>
</dbReference>
<keyword evidence="3" id="KW-1185">Reference proteome</keyword>
<gene>
    <name evidence="2" type="ORF">TeGR_g10245</name>
</gene>
<dbReference type="Proteomes" id="UP001165060">
    <property type="component" value="Unassembled WGS sequence"/>
</dbReference>
<feature type="region of interest" description="Disordered" evidence="1">
    <location>
        <begin position="294"/>
        <end position="316"/>
    </location>
</feature>
<evidence type="ECO:0008006" key="4">
    <source>
        <dbReference type="Google" id="ProtNLM"/>
    </source>
</evidence>
<evidence type="ECO:0000313" key="2">
    <source>
        <dbReference type="EMBL" id="GMI24146.1"/>
    </source>
</evidence>
<comment type="caution">
    <text evidence="2">The sequence shown here is derived from an EMBL/GenBank/DDBJ whole genome shotgun (WGS) entry which is preliminary data.</text>
</comment>
<proteinExistence type="predicted"/>
<sequence>MSRVQDEPLQPPSTLGEIKLEWMKTALAPKLPQHFTIESCTMRPHQSFNGNNSAVAFFDLTFKAADSVSEAVAEAAQNALSSQGLRTVAVKLMPAEGIVPGWLLKRFWKAEMFFYSHMSGGFPQPKCFYKSMNEVGNTGILIMNVMSDVGKNLRAGDSNRDLTYGEACLSLIILAKFHAKWWNCKDPNVTKSLGHFKSMESGITCKFLMGGAEHMLKVPEYEGLYPLIRAMKSKVKAVFKMLKRPPYTVTHGDSRSDNFFYTLNEQSDTFDEHKYGEIAFDGSHTTLLNQIMQKEEADDDTGSNNSSVRDSMGSVNSSLDGSSEAALCDFQMIMISNPMRDYANFVVNSLAPADRRAWNDKLIRHYWMELLRNGVDSTEYRLDQAIVDARVMTFWPLLCNISIAEGQLKHFNELAGKEAAGTISDEEKSKLMLTRKTRPRLMSAAQDAGLLELLSDKPSDPNLPFIPCCCCWGC</sequence>
<protein>
    <recommendedName>
        <fullName evidence="4">CHK kinase-like domain-containing protein</fullName>
    </recommendedName>
</protein>
<feature type="compositionally biased region" description="Polar residues" evidence="1">
    <location>
        <begin position="302"/>
        <end position="316"/>
    </location>
</feature>
<accession>A0ABQ6ME36</accession>
<evidence type="ECO:0000313" key="3">
    <source>
        <dbReference type="Proteomes" id="UP001165060"/>
    </source>
</evidence>
<evidence type="ECO:0000256" key="1">
    <source>
        <dbReference type="SAM" id="MobiDB-lite"/>
    </source>
</evidence>
<organism evidence="2 3">
    <name type="scientific">Tetraparma gracilis</name>
    <dbReference type="NCBI Taxonomy" id="2962635"/>
    <lineage>
        <taxon>Eukaryota</taxon>
        <taxon>Sar</taxon>
        <taxon>Stramenopiles</taxon>
        <taxon>Ochrophyta</taxon>
        <taxon>Bolidophyceae</taxon>
        <taxon>Parmales</taxon>
        <taxon>Triparmaceae</taxon>
        <taxon>Tetraparma</taxon>
    </lineage>
</organism>
<name>A0ABQ6ME36_9STRA</name>
<reference evidence="2 3" key="1">
    <citation type="journal article" date="2023" name="Commun. Biol.">
        <title>Genome analysis of Parmales, the sister group of diatoms, reveals the evolutionary specialization of diatoms from phago-mixotrophs to photoautotrophs.</title>
        <authorList>
            <person name="Ban H."/>
            <person name="Sato S."/>
            <person name="Yoshikawa S."/>
            <person name="Yamada K."/>
            <person name="Nakamura Y."/>
            <person name="Ichinomiya M."/>
            <person name="Sato N."/>
            <person name="Blanc-Mathieu R."/>
            <person name="Endo H."/>
            <person name="Kuwata A."/>
            <person name="Ogata H."/>
        </authorList>
    </citation>
    <scope>NUCLEOTIDE SEQUENCE [LARGE SCALE GENOMIC DNA]</scope>
</reference>